<name>A0ABM1MNR3_NICVS</name>
<dbReference type="GeneID" id="108562408"/>
<dbReference type="RefSeq" id="XP_017776213.1">
    <property type="nucleotide sequence ID" value="XM_017920724.1"/>
</dbReference>
<gene>
    <name evidence="8" type="primary">LOC108562408</name>
</gene>
<keyword evidence="5" id="KW-0131">Cell cycle</keyword>
<dbReference type="PANTHER" id="PTHR22526:SF2">
    <property type="entry name" value="ANAPHASE PROMOTING COMPLEX C SUBUNIT 15, PSEUDOGENE-RELATED"/>
    <property type="match status" value="1"/>
</dbReference>
<feature type="region of interest" description="Disordered" evidence="6">
    <location>
        <begin position="65"/>
        <end position="129"/>
    </location>
</feature>
<keyword evidence="7" id="KW-1185">Reference proteome</keyword>
<organism evidence="7 8">
    <name type="scientific">Nicrophorus vespilloides</name>
    <name type="common">Boreal carrion beetle</name>
    <dbReference type="NCBI Taxonomy" id="110193"/>
    <lineage>
        <taxon>Eukaryota</taxon>
        <taxon>Metazoa</taxon>
        <taxon>Ecdysozoa</taxon>
        <taxon>Arthropoda</taxon>
        <taxon>Hexapoda</taxon>
        <taxon>Insecta</taxon>
        <taxon>Pterygota</taxon>
        <taxon>Neoptera</taxon>
        <taxon>Endopterygota</taxon>
        <taxon>Coleoptera</taxon>
        <taxon>Polyphaga</taxon>
        <taxon>Staphyliniformia</taxon>
        <taxon>Silphidae</taxon>
        <taxon>Nicrophorinae</taxon>
        <taxon>Nicrophorus</taxon>
    </lineage>
</organism>
<comment type="pathway">
    <text evidence="1">Protein modification; protein ubiquitination.</text>
</comment>
<feature type="compositionally biased region" description="Acidic residues" evidence="6">
    <location>
        <begin position="84"/>
        <end position="122"/>
    </location>
</feature>
<sequence length="129" mass="15193">MLPLFPNLNPSPVDTAWFNVDLPCDDESELYKMENKLLKWRNNIKNWHSDLVPIGLPLNNAFEKQDEPADDTRVNDEDNNLNNIEEEEEFIDVVELEDEQDEEDDEEESDDEDIIEDVEELEQPYSPRV</sequence>
<evidence type="ECO:0000313" key="8">
    <source>
        <dbReference type="RefSeq" id="XP_017776213.1"/>
    </source>
</evidence>
<dbReference type="PANTHER" id="PTHR22526">
    <property type="entry name" value="ANAPHASE PROMOTING COMPLEX C SUBUNIT 15, PSEUDOGENE-RELATED"/>
    <property type="match status" value="1"/>
</dbReference>
<evidence type="ECO:0000256" key="2">
    <source>
        <dbReference type="ARBA" id="ARBA00009618"/>
    </source>
</evidence>
<keyword evidence="4" id="KW-0498">Mitosis</keyword>
<dbReference type="Proteomes" id="UP000695000">
    <property type="component" value="Unplaced"/>
</dbReference>
<evidence type="ECO:0000256" key="6">
    <source>
        <dbReference type="SAM" id="MobiDB-lite"/>
    </source>
</evidence>
<dbReference type="InterPro" id="IPR026182">
    <property type="entry name" value="ANAPC15"/>
</dbReference>
<evidence type="ECO:0000256" key="3">
    <source>
        <dbReference type="ARBA" id="ARBA00022618"/>
    </source>
</evidence>
<accession>A0ABM1MNR3</accession>
<comment type="similarity">
    <text evidence="2">Belongs to the APC15 family.</text>
</comment>
<proteinExistence type="inferred from homology"/>
<dbReference type="Pfam" id="PF15243">
    <property type="entry name" value="ANAPC15"/>
    <property type="match status" value="1"/>
</dbReference>
<evidence type="ECO:0000256" key="4">
    <source>
        <dbReference type="ARBA" id="ARBA00022776"/>
    </source>
</evidence>
<evidence type="ECO:0000313" key="7">
    <source>
        <dbReference type="Proteomes" id="UP000695000"/>
    </source>
</evidence>
<reference evidence="8" key="1">
    <citation type="submission" date="2025-08" db="UniProtKB">
        <authorList>
            <consortium name="RefSeq"/>
        </authorList>
    </citation>
    <scope>IDENTIFICATION</scope>
    <source>
        <tissue evidence="8">Whole Larva</tissue>
    </source>
</reference>
<keyword evidence="3" id="KW-0132">Cell division</keyword>
<evidence type="ECO:0000256" key="5">
    <source>
        <dbReference type="ARBA" id="ARBA00023306"/>
    </source>
</evidence>
<evidence type="ECO:0000256" key="1">
    <source>
        <dbReference type="ARBA" id="ARBA00004906"/>
    </source>
</evidence>
<protein>
    <submittedName>
        <fullName evidence="8">Anaphase-promoting complex subunit 15B-like</fullName>
    </submittedName>
</protein>
<feature type="compositionally biased region" description="Basic and acidic residues" evidence="6">
    <location>
        <begin position="65"/>
        <end position="76"/>
    </location>
</feature>